<dbReference type="SUPFAM" id="SSF53335">
    <property type="entry name" value="S-adenosyl-L-methionine-dependent methyltransferases"/>
    <property type="match status" value="1"/>
</dbReference>
<reference evidence="1 2" key="1">
    <citation type="submission" date="2023-12" db="EMBL/GenBank/DDBJ databases">
        <title>Novel species of the genus Arcicella isolated from rivers.</title>
        <authorList>
            <person name="Lu H."/>
        </authorList>
    </citation>
    <scope>NUCLEOTIDE SEQUENCE [LARGE SCALE GENOMIC DNA]</scope>
    <source>
        <strain evidence="1 2">KCTC 23307</strain>
    </source>
</reference>
<keyword evidence="1" id="KW-0808">Transferase</keyword>
<accession>A0ABU5QG07</accession>
<dbReference type="InterPro" id="IPR029063">
    <property type="entry name" value="SAM-dependent_MTases_sf"/>
</dbReference>
<keyword evidence="2" id="KW-1185">Reference proteome</keyword>
<evidence type="ECO:0000313" key="2">
    <source>
        <dbReference type="Proteomes" id="UP001302949"/>
    </source>
</evidence>
<sequence>MFKRYIQYLLASKNEHAIHSPFVFELYTRIIKAKEAKSEQFRLIESLRKRLLKDTTVIEITDFGAGSKIYNSNLREIRQIAQGAEKPSKFGKLLFRLIQHFKPKTIFDLGTSLGMTTLYEAKANANAQVITFEGCPTTAKIAQDNFNALNAKNIEIVVGNLDETLQSEIQKIEQLDFAFFDANHRYEPTVKYFEICLQKATESSLFIFDDIHWSEEMQDAWHYIKAHPQVMITIDLFFIGLVFFRKNQPKQDYILRF</sequence>
<dbReference type="Proteomes" id="UP001302949">
    <property type="component" value="Unassembled WGS sequence"/>
</dbReference>
<comment type="caution">
    <text evidence="1">The sequence shown here is derived from an EMBL/GenBank/DDBJ whole genome shotgun (WGS) entry which is preliminary data.</text>
</comment>
<keyword evidence="1" id="KW-0489">Methyltransferase</keyword>
<dbReference type="GO" id="GO:0032259">
    <property type="term" value="P:methylation"/>
    <property type="evidence" value="ECO:0007669"/>
    <property type="project" value="UniProtKB-KW"/>
</dbReference>
<name>A0ABU5QG07_9BACT</name>
<dbReference type="Pfam" id="PF13578">
    <property type="entry name" value="Methyltransf_24"/>
    <property type="match status" value="1"/>
</dbReference>
<protein>
    <submittedName>
        <fullName evidence="1">Class I SAM-dependent methyltransferase</fullName>
        <ecNumber evidence="1">2.1.1.-</ecNumber>
    </submittedName>
</protein>
<dbReference type="EMBL" id="JAYFUM010000032">
    <property type="protein sequence ID" value="MEA5141796.1"/>
    <property type="molecule type" value="Genomic_DNA"/>
</dbReference>
<organism evidence="1 2">
    <name type="scientific">Arcicella rigui</name>
    <dbReference type="NCBI Taxonomy" id="797020"/>
    <lineage>
        <taxon>Bacteria</taxon>
        <taxon>Pseudomonadati</taxon>
        <taxon>Bacteroidota</taxon>
        <taxon>Cytophagia</taxon>
        <taxon>Cytophagales</taxon>
        <taxon>Flectobacillaceae</taxon>
        <taxon>Arcicella</taxon>
    </lineage>
</organism>
<dbReference type="Gene3D" id="3.40.50.150">
    <property type="entry name" value="Vaccinia Virus protein VP39"/>
    <property type="match status" value="1"/>
</dbReference>
<gene>
    <name evidence="1" type="ORF">VB248_21755</name>
</gene>
<proteinExistence type="predicted"/>
<dbReference type="EC" id="2.1.1.-" evidence="1"/>
<evidence type="ECO:0000313" key="1">
    <source>
        <dbReference type="EMBL" id="MEA5141796.1"/>
    </source>
</evidence>
<dbReference type="RefSeq" id="WP_323298950.1">
    <property type="nucleotide sequence ID" value="NZ_JAYFUM010000032.1"/>
</dbReference>
<dbReference type="GO" id="GO:0008168">
    <property type="term" value="F:methyltransferase activity"/>
    <property type="evidence" value="ECO:0007669"/>
    <property type="project" value="UniProtKB-KW"/>
</dbReference>
<dbReference type="CDD" id="cd02440">
    <property type="entry name" value="AdoMet_MTases"/>
    <property type="match status" value="1"/>
</dbReference>